<comment type="caution">
    <text evidence="7">The sequence shown here is derived from an EMBL/GenBank/DDBJ whole genome shotgun (WGS) entry which is preliminary data.</text>
</comment>
<evidence type="ECO:0000256" key="1">
    <source>
        <dbReference type="ARBA" id="ARBA00022714"/>
    </source>
</evidence>
<keyword evidence="2" id="KW-0479">Metal-binding</keyword>
<name>A0A7J3V0L5_9CREN</name>
<evidence type="ECO:0000256" key="5">
    <source>
        <dbReference type="ARBA" id="ARBA00034078"/>
    </source>
</evidence>
<dbReference type="PROSITE" id="PS51296">
    <property type="entry name" value="RIESKE"/>
    <property type="match status" value="1"/>
</dbReference>
<keyword evidence="1" id="KW-0001">2Fe-2S</keyword>
<organism evidence="7">
    <name type="scientific">Candidatus Methanosuratincola petrocarbonis</name>
    <name type="common">ex Vanwonterghem et al. 2016</name>
    <dbReference type="NCBI Taxonomy" id="1867261"/>
    <lineage>
        <taxon>Archaea</taxon>
        <taxon>Thermoproteota</taxon>
        <taxon>Methanosuratincolia</taxon>
        <taxon>Candidatus Methanomethylicales</taxon>
        <taxon>Candidatus Methanomethylicaceae</taxon>
        <taxon>Candidatus Methanosuratincola (ex Vanwonterghem et al. 2016)</taxon>
    </lineage>
</organism>
<dbReference type="EMBL" id="DRVT01000069">
    <property type="protein sequence ID" value="HHI49676.1"/>
    <property type="molecule type" value="Genomic_DNA"/>
</dbReference>
<evidence type="ECO:0000256" key="2">
    <source>
        <dbReference type="ARBA" id="ARBA00022723"/>
    </source>
</evidence>
<dbReference type="SUPFAM" id="SSF50022">
    <property type="entry name" value="ISP domain"/>
    <property type="match status" value="1"/>
</dbReference>
<keyword evidence="3" id="KW-0408">Iron</keyword>
<comment type="cofactor">
    <cofactor evidence="5">
        <name>[2Fe-2S] cluster</name>
        <dbReference type="ChEBI" id="CHEBI:190135"/>
    </cofactor>
</comment>
<reference evidence="7" key="1">
    <citation type="journal article" date="2020" name="mSystems">
        <title>Genome- and Community-Level Interaction Insights into Carbon Utilization and Element Cycling Functions of Hydrothermarchaeota in Hydrothermal Sediment.</title>
        <authorList>
            <person name="Zhou Z."/>
            <person name="Liu Y."/>
            <person name="Xu W."/>
            <person name="Pan J."/>
            <person name="Luo Z.H."/>
            <person name="Li M."/>
        </authorList>
    </citation>
    <scope>NUCLEOTIDE SEQUENCE [LARGE SCALE GENOMIC DNA]</scope>
    <source>
        <strain evidence="7">SpSt-1038</strain>
    </source>
</reference>
<dbReference type="Pfam" id="PF00355">
    <property type="entry name" value="Rieske"/>
    <property type="match status" value="1"/>
</dbReference>
<dbReference type="AlphaFoldDB" id="A0A7J3V0L5"/>
<accession>A0A7J3V0L5</accession>
<evidence type="ECO:0000256" key="4">
    <source>
        <dbReference type="ARBA" id="ARBA00023014"/>
    </source>
</evidence>
<dbReference type="InterPro" id="IPR036922">
    <property type="entry name" value="Rieske_2Fe-2S_sf"/>
</dbReference>
<feature type="domain" description="Rieske" evidence="6">
    <location>
        <begin position="6"/>
        <end position="101"/>
    </location>
</feature>
<dbReference type="Gene3D" id="2.102.10.10">
    <property type="entry name" value="Rieske [2Fe-2S] iron-sulphur domain"/>
    <property type="match status" value="1"/>
</dbReference>
<evidence type="ECO:0000313" key="7">
    <source>
        <dbReference type="EMBL" id="HHI49676.1"/>
    </source>
</evidence>
<evidence type="ECO:0000256" key="3">
    <source>
        <dbReference type="ARBA" id="ARBA00023004"/>
    </source>
</evidence>
<dbReference type="GO" id="GO:0046872">
    <property type="term" value="F:metal ion binding"/>
    <property type="evidence" value="ECO:0007669"/>
    <property type="project" value="UniProtKB-KW"/>
</dbReference>
<dbReference type="CDD" id="cd03528">
    <property type="entry name" value="Rieske_RO_ferredoxin"/>
    <property type="match status" value="1"/>
</dbReference>
<dbReference type="PANTHER" id="PTHR21496:SF0">
    <property type="entry name" value="RIESKE DOMAIN-CONTAINING PROTEIN"/>
    <property type="match status" value="1"/>
</dbReference>
<gene>
    <name evidence="7" type="ORF">ENL91_05845</name>
</gene>
<sequence length="112" mass="12068">MDMTFYRVASLSEVPPNAMKAFTISGREILVANINGNLYAIDNRCSHRKGDLSKGVIDGTTVTCPVHGSKFDLSSGKALSGPKFGPIKLKTSDLNSYKVKVGEGSIMFELPE</sequence>
<dbReference type="InterPro" id="IPR017941">
    <property type="entry name" value="Rieske_2Fe-2S"/>
</dbReference>
<dbReference type="GO" id="GO:0051537">
    <property type="term" value="F:2 iron, 2 sulfur cluster binding"/>
    <property type="evidence" value="ECO:0007669"/>
    <property type="project" value="UniProtKB-KW"/>
</dbReference>
<proteinExistence type="predicted"/>
<protein>
    <submittedName>
        <fullName evidence="7">Non-heme iron oxygenase ferredoxin subunit</fullName>
    </submittedName>
</protein>
<keyword evidence="4" id="KW-0411">Iron-sulfur</keyword>
<evidence type="ECO:0000259" key="6">
    <source>
        <dbReference type="PROSITE" id="PS51296"/>
    </source>
</evidence>
<dbReference type="PANTHER" id="PTHR21496">
    <property type="entry name" value="FERREDOXIN-RELATED"/>
    <property type="match status" value="1"/>
</dbReference>